<evidence type="ECO:0000313" key="3">
    <source>
        <dbReference type="Proteomes" id="UP000054279"/>
    </source>
</evidence>
<dbReference type="HOGENOM" id="CLU_018544_3_3_1"/>
<dbReference type="AlphaFoldDB" id="A0A0C9TS28"/>
<gene>
    <name evidence="2" type="ORF">M422DRAFT_82904</name>
</gene>
<feature type="non-terminal residue" evidence="2">
    <location>
        <position position="105"/>
    </location>
</feature>
<protein>
    <recommendedName>
        <fullName evidence="4">F-box domain-containing protein</fullName>
    </recommendedName>
</protein>
<dbReference type="OrthoDB" id="3221235at2759"/>
<evidence type="ECO:0008006" key="4">
    <source>
        <dbReference type="Google" id="ProtNLM"/>
    </source>
</evidence>
<keyword evidence="3" id="KW-1185">Reference proteome</keyword>
<dbReference type="Proteomes" id="UP000054279">
    <property type="component" value="Unassembled WGS sequence"/>
</dbReference>
<sequence>KTVSELDSKIVQLKSQLDALEKARDIADKKLKSARSLLSPICRLPEEILSRILCFASSSESYDTLHHSFLFHSAVQTISPLPPALVLSRVCKLWRRVALNTPGLF</sequence>
<evidence type="ECO:0000256" key="1">
    <source>
        <dbReference type="SAM" id="Coils"/>
    </source>
</evidence>
<proteinExistence type="predicted"/>
<accession>A0A0C9TS28</accession>
<feature type="non-terminal residue" evidence="2">
    <location>
        <position position="1"/>
    </location>
</feature>
<reference evidence="2 3" key="1">
    <citation type="submission" date="2014-06" db="EMBL/GenBank/DDBJ databases">
        <title>Evolutionary Origins and Diversification of the Mycorrhizal Mutualists.</title>
        <authorList>
            <consortium name="DOE Joint Genome Institute"/>
            <consortium name="Mycorrhizal Genomics Consortium"/>
            <person name="Kohler A."/>
            <person name="Kuo A."/>
            <person name="Nagy L.G."/>
            <person name="Floudas D."/>
            <person name="Copeland A."/>
            <person name="Barry K.W."/>
            <person name="Cichocki N."/>
            <person name="Veneault-Fourrey C."/>
            <person name="LaButti K."/>
            <person name="Lindquist E.A."/>
            <person name="Lipzen A."/>
            <person name="Lundell T."/>
            <person name="Morin E."/>
            <person name="Murat C."/>
            <person name="Riley R."/>
            <person name="Ohm R."/>
            <person name="Sun H."/>
            <person name="Tunlid A."/>
            <person name="Henrissat B."/>
            <person name="Grigoriev I.V."/>
            <person name="Hibbett D.S."/>
            <person name="Martin F."/>
        </authorList>
    </citation>
    <scope>NUCLEOTIDE SEQUENCE [LARGE SCALE GENOMIC DNA]</scope>
    <source>
        <strain evidence="2 3">SS14</strain>
    </source>
</reference>
<name>A0A0C9TS28_SPHS4</name>
<dbReference type="Gene3D" id="1.20.1280.50">
    <property type="match status" value="1"/>
</dbReference>
<dbReference type="EMBL" id="KN837218">
    <property type="protein sequence ID" value="KIJ33028.1"/>
    <property type="molecule type" value="Genomic_DNA"/>
</dbReference>
<organism evidence="2 3">
    <name type="scientific">Sphaerobolus stellatus (strain SS14)</name>
    <dbReference type="NCBI Taxonomy" id="990650"/>
    <lineage>
        <taxon>Eukaryota</taxon>
        <taxon>Fungi</taxon>
        <taxon>Dikarya</taxon>
        <taxon>Basidiomycota</taxon>
        <taxon>Agaricomycotina</taxon>
        <taxon>Agaricomycetes</taxon>
        <taxon>Phallomycetidae</taxon>
        <taxon>Geastrales</taxon>
        <taxon>Sphaerobolaceae</taxon>
        <taxon>Sphaerobolus</taxon>
    </lineage>
</organism>
<evidence type="ECO:0000313" key="2">
    <source>
        <dbReference type="EMBL" id="KIJ33028.1"/>
    </source>
</evidence>
<feature type="coiled-coil region" evidence="1">
    <location>
        <begin position="3"/>
        <end position="37"/>
    </location>
</feature>
<keyword evidence="1" id="KW-0175">Coiled coil</keyword>